<dbReference type="InterPro" id="IPR001789">
    <property type="entry name" value="Sig_transdc_resp-reg_receiver"/>
</dbReference>
<dbReference type="PROSITE" id="PS50110">
    <property type="entry name" value="RESPONSE_REGULATORY"/>
    <property type="match status" value="1"/>
</dbReference>
<protein>
    <submittedName>
        <fullName evidence="4">Response regulator</fullName>
    </submittedName>
</protein>
<dbReference type="Gene3D" id="3.40.50.2300">
    <property type="match status" value="1"/>
</dbReference>
<dbReference type="SMART" id="SM00448">
    <property type="entry name" value="REC"/>
    <property type="match status" value="1"/>
</dbReference>
<evidence type="ECO:0000256" key="1">
    <source>
        <dbReference type="ARBA" id="ARBA00022553"/>
    </source>
</evidence>
<dbReference type="InterPro" id="IPR011006">
    <property type="entry name" value="CheY-like_superfamily"/>
</dbReference>
<sequence length="133" mass="14584">MAAPHVLLVEDSDFMATRVAETLEEIHGFYVTTVDTADDVRAALTEYDDIECIVTNYELPETNGVKLAASINGRNEEPEIPIIILTGKELEPIASDAIRAGVTEFVYKGDHATGEMDVLANRISLVLKAYSDR</sequence>
<organism evidence="4 5">
    <name type="scientific">Halonotius aquaticus</name>
    <dbReference type="NCBI Taxonomy" id="2216978"/>
    <lineage>
        <taxon>Archaea</taxon>
        <taxon>Methanobacteriati</taxon>
        <taxon>Methanobacteriota</taxon>
        <taxon>Stenosarchaea group</taxon>
        <taxon>Halobacteria</taxon>
        <taxon>Halobacteriales</taxon>
        <taxon>Haloferacaceae</taxon>
        <taxon>Halonotius</taxon>
    </lineage>
</organism>
<proteinExistence type="predicted"/>
<dbReference type="Proteomes" id="UP000276588">
    <property type="component" value="Unassembled WGS sequence"/>
</dbReference>
<dbReference type="Pfam" id="PF00072">
    <property type="entry name" value="Response_reg"/>
    <property type="match status" value="1"/>
</dbReference>
<gene>
    <name evidence="4" type="ORF">DM826_06375</name>
</gene>
<reference evidence="4 5" key="1">
    <citation type="submission" date="2018-06" db="EMBL/GenBank/DDBJ databases">
        <title>Halonotius sp. F13-13 a new haloarchaeeon isolated from a solar saltern from Isla Cristina, Huelva, Spain.</title>
        <authorList>
            <person name="Duran-Viseras A."/>
            <person name="Sanchez-Porro C."/>
            <person name="Ventosa A."/>
        </authorList>
    </citation>
    <scope>NUCLEOTIDE SEQUENCE [LARGE SCALE GENOMIC DNA]</scope>
    <source>
        <strain evidence="4 5">F13-13</strain>
    </source>
</reference>
<dbReference type="RefSeq" id="WP_120102572.1">
    <property type="nucleotide sequence ID" value="NZ_QKNY01000009.1"/>
</dbReference>
<dbReference type="PANTHER" id="PTHR44591">
    <property type="entry name" value="STRESS RESPONSE REGULATOR PROTEIN 1"/>
    <property type="match status" value="1"/>
</dbReference>
<evidence type="ECO:0000313" key="4">
    <source>
        <dbReference type="EMBL" id="RJX43233.1"/>
    </source>
</evidence>
<dbReference type="CDD" id="cd00156">
    <property type="entry name" value="REC"/>
    <property type="match status" value="1"/>
</dbReference>
<name>A0A3A6PYB3_9EURY</name>
<evidence type="ECO:0000256" key="2">
    <source>
        <dbReference type="PROSITE-ProRule" id="PRU00169"/>
    </source>
</evidence>
<dbReference type="SUPFAM" id="SSF52172">
    <property type="entry name" value="CheY-like"/>
    <property type="match status" value="1"/>
</dbReference>
<dbReference type="OrthoDB" id="8127at2157"/>
<evidence type="ECO:0000259" key="3">
    <source>
        <dbReference type="PROSITE" id="PS50110"/>
    </source>
</evidence>
<accession>A0A3A6PYB3</accession>
<evidence type="ECO:0000313" key="5">
    <source>
        <dbReference type="Proteomes" id="UP000276588"/>
    </source>
</evidence>
<dbReference type="PANTHER" id="PTHR44591:SF21">
    <property type="entry name" value="TWO-COMPONENT RESPONSE REGULATOR"/>
    <property type="match status" value="1"/>
</dbReference>
<dbReference type="AlphaFoldDB" id="A0A3A6PYB3"/>
<dbReference type="EMBL" id="QKNY01000009">
    <property type="protein sequence ID" value="RJX43233.1"/>
    <property type="molecule type" value="Genomic_DNA"/>
</dbReference>
<feature type="domain" description="Response regulatory" evidence="3">
    <location>
        <begin position="5"/>
        <end position="123"/>
    </location>
</feature>
<comment type="caution">
    <text evidence="2">Lacks conserved residue(s) required for the propagation of feature annotation.</text>
</comment>
<keyword evidence="5" id="KW-1185">Reference proteome</keyword>
<keyword evidence="1" id="KW-0597">Phosphoprotein</keyword>
<dbReference type="InterPro" id="IPR050595">
    <property type="entry name" value="Bact_response_regulator"/>
</dbReference>
<dbReference type="GO" id="GO:0000160">
    <property type="term" value="P:phosphorelay signal transduction system"/>
    <property type="evidence" value="ECO:0007669"/>
    <property type="project" value="InterPro"/>
</dbReference>
<comment type="caution">
    <text evidence="4">The sequence shown here is derived from an EMBL/GenBank/DDBJ whole genome shotgun (WGS) entry which is preliminary data.</text>
</comment>